<dbReference type="GO" id="GO:0005737">
    <property type="term" value="C:cytoplasm"/>
    <property type="evidence" value="ECO:0007669"/>
    <property type="project" value="InterPro"/>
</dbReference>
<evidence type="ECO:0000256" key="5">
    <source>
        <dbReference type="ARBA" id="ARBA00023152"/>
    </source>
</evidence>
<protein>
    <recommendedName>
        <fullName evidence="3">glucose-6-phosphate isomerase</fullName>
        <ecNumber evidence="3">5.3.1.9</ecNumber>
    </recommendedName>
</protein>
<dbReference type="EC" id="5.3.1.9" evidence="3"/>
<dbReference type="EMBL" id="QGMY01000007">
    <property type="protein sequence ID" value="PWR72331.1"/>
    <property type="molecule type" value="Genomic_DNA"/>
</dbReference>
<dbReference type="Gene3D" id="2.60.120.10">
    <property type="entry name" value="Jelly Rolls"/>
    <property type="match status" value="1"/>
</dbReference>
<comment type="catalytic activity">
    <reaction evidence="6">
        <text>alpha-D-glucose 6-phosphate = beta-D-fructose 6-phosphate</text>
        <dbReference type="Rhea" id="RHEA:11816"/>
        <dbReference type="ChEBI" id="CHEBI:57634"/>
        <dbReference type="ChEBI" id="CHEBI:58225"/>
        <dbReference type="EC" id="5.3.1.9"/>
    </reaction>
</comment>
<dbReference type="InterPro" id="IPR011051">
    <property type="entry name" value="RmlC_Cupin_sf"/>
</dbReference>
<dbReference type="UniPathway" id="UPA00109">
    <property type="reaction ID" value="UER00181"/>
</dbReference>
<feature type="domain" description="Glucose-6-phosphate isomerase prokaryote" evidence="7">
    <location>
        <begin position="11"/>
        <end position="155"/>
    </location>
</feature>
<comment type="similarity">
    <text evidence="2">Belongs to the archaeal-type GPI family.</text>
</comment>
<dbReference type="CDD" id="cd02218">
    <property type="entry name" value="cupin_PGI"/>
    <property type="match status" value="1"/>
</dbReference>
<keyword evidence="5" id="KW-0324">Glycolysis</keyword>
<accession>A0A2V2N9Q0</accession>
<gene>
    <name evidence="8" type="ORF">DK846_08380</name>
</gene>
<dbReference type="GO" id="GO:0006096">
    <property type="term" value="P:glycolytic process"/>
    <property type="evidence" value="ECO:0007669"/>
    <property type="project" value="UniProtKB-UniPathway"/>
</dbReference>
<comment type="pathway">
    <text evidence="1">Carbohydrate degradation; glycolysis; D-glyceraldehyde 3-phosphate and glycerone phosphate from D-glucose: step 2/4.</text>
</comment>
<evidence type="ECO:0000313" key="9">
    <source>
        <dbReference type="Proteomes" id="UP000245657"/>
    </source>
</evidence>
<sequence>MADPSCVCEGPLYEMYRGVCRNNSDKEWFDVQQIRYDVTRIPSRTICKEWIKTKGHYHPLSPDGLAYPEIYEVLEGAAYYLLQKRDLSDIVLVRAEKGDLILIPPGYGHITVNPTMETLTMANLVSSAFASQYLPYEELKGGAYYIFSDGGMKKNPAYPADIPDIRIVDATGTHLPEPFPDKSLYDLVGDVMRLRFLNHPREFEDLYPGLYLYT</sequence>
<dbReference type="SUPFAM" id="SSF51182">
    <property type="entry name" value="RmlC-like cupins"/>
    <property type="match status" value="1"/>
</dbReference>
<dbReference type="Proteomes" id="UP000245657">
    <property type="component" value="Unassembled WGS sequence"/>
</dbReference>
<evidence type="ECO:0000313" key="8">
    <source>
        <dbReference type="EMBL" id="PWR72331.1"/>
    </source>
</evidence>
<evidence type="ECO:0000256" key="6">
    <source>
        <dbReference type="ARBA" id="ARBA00029321"/>
    </source>
</evidence>
<proteinExistence type="inferred from homology"/>
<keyword evidence="8" id="KW-0413">Isomerase</keyword>
<name>A0A2V2N9Q0_9EURY</name>
<keyword evidence="9" id="KW-1185">Reference proteome</keyword>
<dbReference type="GO" id="GO:0006094">
    <property type="term" value="P:gluconeogenesis"/>
    <property type="evidence" value="ECO:0007669"/>
    <property type="project" value="UniProtKB-KW"/>
</dbReference>
<evidence type="ECO:0000256" key="3">
    <source>
        <dbReference type="ARBA" id="ARBA00011952"/>
    </source>
</evidence>
<reference evidence="8 9" key="1">
    <citation type="submission" date="2018-05" db="EMBL/GenBank/DDBJ databases">
        <title>Draft genome of Methanospirillum lacunae Ki8-1.</title>
        <authorList>
            <person name="Dueholm M.S."/>
            <person name="Nielsen P.H."/>
            <person name="Bakmann L.F."/>
            <person name="Otzen D.E."/>
        </authorList>
    </citation>
    <scope>NUCLEOTIDE SEQUENCE [LARGE SCALE GENOMIC DNA]</scope>
    <source>
        <strain evidence="8 9">Ki8-1</strain>
    </source>
</reference>
<dbReference type="InterPro" id="IPR014710">
    <property type="entry name" value="RmlC-like_jellyroll"/>
</dbReference>
<evidence type="ECO:0000256" key="2">
    <source>
        <dbReference type="ARBA" id="ARBA00006542"/>
    </source>
</evidence>
<comment type="caution">
    <text evidence="8">The sequence shown here is derived from an EMBL/GenBank/DDBJ whole genome shotgun (WGS) entry which is preliminary data.</text>
</comment>
<dbReference type="GO" id="GO:0004347">
    <property type="term" value="F:glucose-6-phosphate isomerase activity"/>
    <property type="evidence" value="ECO:0007669"/>
    <property type="project" value="UniProtKB-EC"/>
</dbReference>
<keyword evidence="4" id="KW-0312">Gluconeogenesis</keyword>
<evidence type="ECO:0000259" key="7">
    <source>
        <dbReference type="Pfam" id="PF06560"/>
    </source>
</evidence>
<dbReference type="AlphaFoldDB" id="A0A2V2N9Q0"/>
<evidence type="ECO:0000256" key="4">
    <source>
        <dbReference type="ARBA" id="ARBA00022432"/>
    </source>
</evidence>
<organism evidence="8 9">
    <name type="scientific">Methanospirillum lacunae</name>
    <dbReference type="NCBI Taxonomy" id="668570"/>
    <lineage>
        <taxon>Archaea</taxon>
        <taxon>Methanobacteriati</taxon>
        <taxon>Methanobacteriota</taxon>
        <taxon>Stenosarchaea group</taxon>
        <taxon>Methanomicrobia</taxon>
        <taxon>Methanomicrobiales</taxon>
        <taxon>Methanospirillaceae</taxon>
        <taxon>Methanospirillum</taxon>
    </lineage>
</organism>
<dbReference type="Pfam" id="PF06560">
    <property type="entry name" value="GPI"/>
    <property type="match status" value="1"/>
</dbReference>
<evidence type="ECO:0000256" key="1">
    <source>
        <dbReference type="ARBA" id="ARBA00004926"/>
    </source>
</evidence>
<dbReference type="InterPro" id="IPR010551">
    <property type="entry name" value="G6P_isomerase_prok"/>
</dbReference>